<keyword evidence="2" id="KW-1185">Reference proteome</keyword>
<dbReference type="EMBL" id="JAHRIP010066976">
    <property type="protein sequence ID" value="MEQ2307200.1"/>
    <property type="molecule type" value="Genomic_DNA"/>
</dbReference>
<evidence type="ECO:0000313" key="1">
    <source>
        <dbReference type="EMBL" id="MEQ2307200.1"/>
    </source>
</evidence>
<sequence>MREGGWPASRGSSGVWVWGWQGARSLACCGGLHPVFPSVALAPGRAQGYGWRSGGWGSGACLVPALGQLMRCAWPGAVDLPSPVTWLAGTCFPLMD</sequence>
<dbReference type="Proteomes" id="UP001469553">
    <property type="component" value="Unassembled WGS sequence"/>
</dbReference>
<proteinExistence type="predicted"/>
<protein>
    <submittedName>
        <fullName evidence="1">Uncharacterized protein</fullName>
    </submittedName>
</protein>
<reference evidence="1 2" key="1">
    <citation type="submission" date="2021-06" db="EMBL/GenBank/DDBJ databases">
        <authorList>
            <person name="Palmer J.M."/>
        </authorList>
    </citation>
    <scope>NUCLEOTIDE SEQUENCE [LARGE SCALE GENOMIC DNA]</scope>
    <source>
        <strain evidence="1 2">AS_MEX2019</strain>
        <tissue evidence="1">Muscle</tissue>
    </source>
</reference>
<name>A0ABV0ZML2_9TELE</name>
<accession>A0ABV0ZML2</accession>
<evidence type="ECO:0000313" key="2">
    <source>
        <dbReference type="Proteomes" id="UP001469553"/>
    </source>
</evidence>
<comment type="caution">
    <text evidence="1">The sequence shown here is derived from an EMBL/GenBank/DDBJ whole genome shotgun (WGS) entry which is preliminary data.</text>
</comment>
<organism evidence="1 2">
    <name type="scientific">Ameca splendens</name>
    <dbReference type="NCBI Taxonomy" id="208324"/>
    <lineage>
        <taxon>Eukaryota</taxon>
        <taxon>Metazoa</taxon>
        <taxon>Chordata</taxon>
        <taxon>Craniata</taxon>
        <taxon>Vertebrata</taxon>
        <taxon>Euteleostomi</taxon>
        <taxon>Actinopterygii</taxon>
        <taxon>Neopterygii</taxon>
        <taxon>Teleostei</taxon>
        <taxon>Neoteleostei</taxon>
        <taxon>Acanthomorphata</taxon>
        <taxon>Ovalentaria</taxon>
        <taxon>Atherinomorphae</taxon>
        <taxon>Cyprinodontiformes</taxon>
        <taxon>Goodeidae</taxon>
        <taxon>Ameca</taxon>
    </lineage>
</organism>
<gene>
    <name evidence="1" type="ORF">AMECASPLE_015950</name>
</gene>